<protein>
    <submittedName>
        <fullName evidence="1">DUF1564 family protein</fullName>
    </submittedName>
</protein>
<organism evidence="1 2">
    <name type="scientific">Leptospira kmetyi</name>
    <dbReference type="NCBI Taxonomy" id="408139"/>
    <lineage>
        <taxon>Bacteria</taxon>
        <taxon>Pseudomonadati</taxon>
        <taxon>Spirochaetota</taxon>
        <taxon>Spirochaetia</taxon>
        <taxon>Leptospirales</taxon>
        <taxon>Leptospiraceae</taxon>
        <taxon>Leptospira</taxon>
    </lineage>
</organism>
<proteinExistence type="predicted"/>
<dbReference type="EMBL" id="CP033614">
    <property type="protein sequence ID" value="AYV54974.1"/>
    <property type="molecule type" value="Genomic_DNA"/>
</dbReference>
<reference evidence="1 2" key="1">
    <citation type="submission" date="2018-11" db="EMBL/GenBank/DDBJ databases">
        <title>Complete genome sequence of Leptospira kmetyi isolate LS 001/16 from soil sample associated with a leptospirosis patient in Kelantan.</title>
        <authorList>
            <person name="Muhammad Yusoff F."/>
            <person name="Muhammad Yusoff S."/>
            <person name="Ahmad M.N."/>
            <person name="Yusof N.Y."/>
            <person name="Aziah I."/>
        </authorList>
    </citation>
    <scope>NUCLEOTIDE SEQUENCE [LARGE SCALE GENOMIC DNA]</scope>
    <source>
        <strain evidence="1 2">LS 001/16</strain>
    </source>
</reference>
<dbReference type="Proteomes" id="UP000276407">
    <property type="component" value="Chromosome 1"/>
</dbReference>
<dbReference type="KEGG" id="lkm:EFP84_05235"/>
<evidence type="ECO:0000313" key="1">
    <source>
        <dbReference type="EMBL" id="AYV54974.1"/>
    </source>
</evidence>
<accession>A0AAD0UNX0</accession>
<gene>
    <name evidence="1" type="ORF">EFP84_05235</name>
</gene>
<evidence type="ECO:0000313" key="2">
    <source>
        <dbReference type="Proteomes" id="UP000276407"/>
    </source>
</evidence>
<sequence>MENVRNFYSSQHTRRLAKSEARNSFSLAKSKPVSRSKRLAPSDLWVPKHQIQSVKRRIVKFGSLKRAFHFLLKENRDRMHSLLKHSQSEKTIYQSPNLELIRFSFRPDSADWAELRISARYYGVSICNFFVLLLTLDENEKKSPIARFQNGQRGRENRKFETLLVQQISSSRDSISFLLILGKNTFQMIQRKSSA</sequence>
<dbReference type="Pfam" id="PF07600">
    <property type="entry name" value="DUF1564"/>
    <property type="match status" value="1"/>
</dbReference>
<dbReference type="AlphaFoldDB" id="A0AAD0UNX0"/>
<dbReference type="InterPro" id="IPR011458">
    <property type="entry name" value="DUF1564"/>
</dbReference>
<dbReference type="RefSeq" id="WP_123179292.1">
    <property type="nucleotide sequence ID" value="NZ_CP033614.1"/>
</dbReference>
<name>A0AAD0UNX0_9LEPT</name>